<gene>
    <name evidence="2" type="ORF">B0I21_101439</name>
</gene>
<dbReference type="PANTHER" id="PTHR36974:SF1">
    <property type="entry name" value="DOXX FAMILY MEMBRANE PROTEIN"/>
    <property type="match status" value="1"/>
</dbReference>
<keyword evidence="1" id="KW-0472">Membrane</keyword>
<comment type="caution">
    <text evidence="2">The sequence shown here is derived from an EMBL/GenBank/DDBJ whole genome shotgun (WGS) entry which is preliminary data.</text>
</comment>
<feature type="transmembrane region" description="Helical" evidence="1">
    <location>
        <begin position="55"/>
        <end position="73"/>
    </location>
</feature>
<keyword evidence="1" id="KW-0812">Transmembrane</keyword>
<feature type="transmembrane region" description="Helical" evidence="1">
    <location>
        <begin position="119"/>
        <end position="137"/>
    </location>
</feature>
<evidence type="ECO:0000313" key="2">
    <source>
        <dbReference type="EMBL" id="TDS17572.1"/>
    </source>
</evidence>
<reference evidence="2 3" key="1">
    <citation type="submission" date="2019-03" db="EMBL/GenBank/DDBJ databases">
        <title>Genomic Encyclopedia of Type Strains, Phase III (KMG-III): the genomes of soil and plant-associated and newly described type strains.</title>
        <authorList>
            <person name="Whitman W."/>
        </authorList>
    </citation>
    <scope>NUCLEOTIDE SEQUENCE [LARGE SCALE GENOMIC DNA]</scope>
    <source>
        <strain evidence="2 3">CGMCC 1.12801</strain>
    </source>
</reference>
<dbReference type="PANTHER" id="PTHR36974">
    <property type="entry name" value="MEMBRANE PROTEIN-RELATED"/>
    <property type="match status" value="1"/>
</dbReference>
<sequence>MHHSSHQNKLSNAQQTARIILGLFLLFAGIGHLSFARTTFQAQVPDWVPLDKDLVVLLSGVVEIGLGLLVILWGHRYQAVPWLLALFFIAVFPGNIAQYVNERDGFGLNTEAARLLRLFFQPVLILWALWSMGAISWRKRTEIKTTVGTDSFPSKMK</sequence>
<name>A0A4R7DAV8_9SPHI</name>
<feature type="transmembrane region" description="Helical" evidence="1">
    <location>
        <begin position="80"/>
        <end position="99"/>
    </location>
</feature>
<organism evidence="2 3">
    <name type="scientific">Sphingobacterium paludis</name>
    <dbReference type="NCBI Taxonomy" id="1476465"/>
    <lineage>
        <taxon>Bacteria</taxon>
        <taxon>Pseudomonadati</taxon>
        <taxon>Bacteroidota</taxon>
        <taxon>Sphingobacteriia</taxon>
        <taxon>Sphingobacteriales</taxon>
        <taxon>Sphingobacteriaceae</taxon>
        <taxon>Sphingobacterium</taxon>
    </lineage>
</organism>
<evidence type="ECO:0000256" key="1">
    <source>
        <dbReference type="SAM" id="Phobius"/>
    </source>
</evidence>
<dbReference type="OrthoDB" id="9788974at2"/>
<dbReference type="AlphaFoldDB" id="A0A4R7DAV8"/>
<feature type="transmembrane region" description="Helical" evidence="1">
    <location>
        <begin position="16"/>
        <end position="35"/>
    </location>
</feature>
<dbReference type="Proteomes" id="UP000294752">
    <property type="component" value="Unassembled WGS sequence"/>
</dbReference>
<keyword evidence="3" id="KW-1185">Reference proteome</keyword>
<protein>
    <submittedName>
        <fullName evidence="2">Putative membrane protein</fullName>
    </submittedName>
</protein>
<proteinExistence type="predicted"/>
<dbReference type="RefSeq" id="WP_133638672.1">
    <property type="nucleotide sequence ID" value="NZ_SNZV01000001.1"/>
</dbReference>
<evidence type="ECO:0000313" key="3">
    <source>
        <dbReference type="Proteomes" id="UP000294752"/>
    </source>
</evidence>
<accession>A0A4R7DAV8</accession>
<keyword evidence="1" id="KW-1133">Transmembrane helix</keyword>
<dbReference type="EMBL" id="SNZV01000001">
    <property type="protein sequence ID" value="TDS17572.1"/>
    <property type="molecule type" value="Genomic_DNA"/>
</dbReference>